<evidence type="ECO:0000256" key="5">
    <source>
        <dbReference type="ARBA" id="ARBA00022723"/>
    </source>
</evidence>
<organism evidence="15 16">
    <name type="scientific">Salvator merianae</name>
    <name type="common">Argentine black and white tegu</name>
    <name type="synonym">Tupinambis merianae</name>
    <dbReference type="NCBI Taxonomy" id="96440"/>
    <lineage>
        <taxon>Eukaryota</taxon>
        <taxon>Metazoa</taxon>
        <taxon>Chordata</taxon>
        <taxon>Craniata</taxon>
        <taxon>Vertebrata</taxon>
        <taxon>Euteleostomi</taxon>
        <taxon>Lepidosauria</taxon>
        <taxon>Squamata</taxon>
        <taxon>Bifurcata</taxon>
        <taxon>Unidentata</taxon>
        <taxon>Episquamata</taxon>
        <taxon>Laterata</taxon>
        <taxon>Teiioidea</taxon>
        <taxon>Teiidae</taxon>
        <taxon>Salvator</taxon>
    </lineage>
</organism>
<evidence type="ECO:0000313" key="15">
    <source>
        <dbReference type="Ensembl" id="ENSSMRP00000021969.1"/>
    </source>
</evidence>
<dbReference type="GeneTree" id="ENSGT00390000014585"/>
<keyword evidence="6" id="KW-0809">Transit peptide</keyword>
<dbReference type="GO" id="GO:0035513">
    <property type="term" value="P:oxidative RNA demethylation"/>
    <property type="evidence" value="ECO:0007669"/>
    <property type="project" value="Ensembl"/>
</dbReference>
<evidence type="ECO:0000256" key="10">
    <source>
        <dbReference type="ARBA" id="ARBA00023128"/>
    </source>
</evidence>
<evidence type="ECO:0000256" key="12">
    <source>
        <dbReference type="ARBA" id="ARBA00073530"/>
    </source>
</evidence>
<dbReference type="InterPro" id="IPR027450">
    <property type="entry name" value="AlkB-like"/>
</dbReference>
<keyword evidence="5" id="KW-0479">Metal-binding</keyword>
<evidence type="ECO:0000256" key="3">
    <source>
        <dbReference type="ARBA" id="ARBA00007879"/>
    </source>
</evidence>
<evidence type="ECO:0000259" key="14">
    <source>
        <dbReference type="Pfam" id="PF13532"/>
    </source>
</evidence>
<dbReference type="InterPro" id="IPR032870">
    <property type="entry name" value="ALKBH7-like"/>
</dbReference>
<name>A0A8D0DUG6_SALMN</name>
<evidence type="ECO:0000256" key="6">
    <source>
        <dbReference type="ARBA" id="ARBA00022946"/>
    </source>
</evidence>
<reference evidence="15" key="1">
    <citation type="submission" date="2025-08" db="UniProtKB">
        <authorList>
            <consortium name="Ensembl"/>
        </authorList>
    </citation>
    <scope>IDENTIFICATION</scope>
</reference>
<sequence>MTIERQRMQISRGGVFLADTREQVKAERAMHRAWGEVGRRALLLRLQEGARRAHCIAAGEQRRSRAPAEIRASSETVLGRLRAGGVSVLPGFLSEDEEALLAQEVEPRLRRQRYQDEHWDGAIHKYRETEKSQWSEETRVILQRVRDTAFPPGVPQLTQVHVLDLDKTGYIKPHIDSVKFCGCTIAGLSLLSSSVMHLVSEQNSQDWMDLLLERRSLYILRGPARYEFTHEILKDEESFFDGRKIPRERRISVICRNLPLPSDPS</sequence>
<dbReference type="GO" id="GO:0010883">
    <property type="term" value="P:regulation of lipid storage"/>
    <property type="evidence" value="ECO:0007669"/>
    <property type="project" value="Ensembl"/>
</dbReference>
<dbReference type="GO" id="GO:0005759">
    <property type="term" value="C:mitochondrial matrix"/>
    <property type="evidence" value="ECO:0007669"/>
    <property type="project" value="UniProtKB-SubCell"/>
</dbReference>
<keyword evidence="4" id="KW-1210">Necrosis</keyword>
<evidence type="ECO:0000256" key="13">
    <source>
        <dbReference type="ARBA" id="ARBA00077993"/>
    </source>
</evidence>
<dbReference type="PANTHER" id="PTHR21052:SF0">
    <property type="entry name" value="ALPHA-KETOGLUTARATE-DEPENDENT DIOXYGENASE ALKB HOMOLOG 7, MITOCHONDRIAL"/>
    <property type="match status" value="1"/>
</dbReference>
<evidence type="ECO:0000256" key="8">
    <source>
        <dbReference type="ARBA" id="ARBA00023002"/>
    </source>
</evidence>
<dbReference type="Pfam" id="PF13532">
    <property type="entry name" value="2OG-FeII_Oxy_2"/>
    <property type="match status" value="1"/>
</dbReference>
<reference evidence="15" key="2">
    <citation type="submission" date="2025-09" db="UniProtKB">
        <authorList>
            <consortium name="Ensembl"/>
        </authorList>
    </citation>
    <scope>IDENTIFICATION</scope>
</reference>
<dbReference type="PANTHER" id="PTHR21052">
    <property type="entry name" value="SPERMATOGENESIS ASSOCIATED 11-RELATED"/>
    <property type="match status" value="1"/>
</dbReference>
<keyword evidence="9" id="KW-0408">Iron</keyword>
<comment type="function">
    <text evidence="11">May function as protein hydroxylase; can catalyze auto-hydroxylation at Leu-110 (in vitro), but this activity may be due to the absence of the true substrate. Required to induce programmed necrosis in response to DNA damage caused by cytotoxic alkylating agents. Acts by triggering the collapse of mitochondrial membrane potential and loss of mitochondrial function that leads to energy depletion and cell death. ALKBH7-mediated necrosis is probably required to prevent the accumulation of cells with DNA damage. Does not display DNA demethylase activity. Involved in fatty acid metabolism.</text>
</comment>
<accession>A0A8D0DUG6</accession>
<evidence type="ECO:0000256" key="2">
    <source>
        <dbReference type="ARBA" id="ARBA00004305"/>
    </source>
</evidence>
<dbReference type="FunFam" id="2.60.120.590:FF:000009">
    <property type="entry name" value="Alpha-ketoglutarate-dependent dioxygenase alkB homolog 7, mitochondrial"/>
    <property type="match status" value="1"/>
</dbReference>
<protein>
    <recommendedName>
        <fullName evidence="12">Alpha-ketoglutarate-dependent dioxygenase alkB homolog 7, mitochondrial</fullName>
    </recommendedName>
    <alternativeName>
        <fullName evidence="13">Alkylated DNA repair protein alkB homolog 7</fullName>
    </alternativeName>
</protein>
<evidence type="ECO:0000256" key="7">
    <source>
        <dbReference type="ARBA" id="ARBA00022964"/>
    </source>
</evidence>
<dbReference type="Ensembl" id="ENSSMRT00000025711.1">
    <property type="protein sequence ID" value="ENSSMRP00000021969.1"/>
    <property type="gene ID" value="ENSSMRG00000017074.1"/>
</dbReference>
<comment type="cofactor">
    <cofactor evidence="1">
        <name>Fe(2+)</name>
        <dbReference type="ChEBI" id="CHEBI:29033"/>
    </cofactor>
</comment>
<dbReference type="AlphaFoldDB" id="A0A8D0DUG6"/>
<proteinExistence type="inferred from homology"/>
<feature type="domain" description="Alpha-ketoglutarate-dependent dioxygenase AlkB-like" evidence="14">
    <location>
        <begin position="116"/>
        <end position="255"/>
    </location>
</feature>
<evidence type="ECO:0000256" key="1">
    <source>
        <dbReference type="ARBA" id="ARBA00001954"/>
    </source>
</evidence>
<dbReference type="Gene3D" id="2.60.120.590">
    <property type="entry name" value="Alpha-ketoglutarate-dependent dioxygenase AlkB-like"/>
    <property type="match status" value="1"/>
</dbReference>
<dbReference type="SUPFAM" id="SSF51197">
    <property type="entry name" value="Clavaminate synthase-like"/>
    <property type="match status" value="1"/>
</dbReference>
<keyword evidence="8" id="KW-0560">Oxidoreductase</keyword>
<keyword evidence="7" id="KW-0223">Dioxygenase</keyword>
<comment type="subcellular location">
    <subcellularLocation>
        <location evidence="2">Mitochondrion matrix</location>
    </subcellularLocation>
</comment>
<dbReference type="Proteomes" id="UP000694421">
    <property type="component" value="Unplaced"/>
</dbReference>
<dbReference type="OMA" id="VEPHMKR"/>
<dbReference type="GO" id="GO:0006974">
    <property type="term" value="P:DNA damage response"/>
    <property type="evidence" value="ECO:0007669"/>
    <property type="project" value="Ensembl"/>
</dbReference>
<evidence type="ECO:0000256" key="11">
    <source>
        <dbReference type="ARBA" id="ARBA00054545"/>
    </source>
</evidence>
<evidence type="ECO:0000256" key="9">
    <source>
        <dbReference type="ARBA" id="ARBA00023004"/>
    </source>
</evidence>
<keyword evidence="16" id="KW-1185">Reference proteome</keyword>
<comment type="similarity">
    <text evidence="3">Belongs to the alkB family.</text>
</comment>
<dbReference type="InterPro" id="IPR037151">
    <property type="entry name" value="AlkB-like_sf"/>
</dbReference>
<evidence type="ECO:0000256" key="4">
    <source>
        <dbReference type="ARBA" id="ARBA00022590"/>
    </source>
</evidence>
<keyword evidence="10" id="KW-0496">Mitochondrion</keyword>
<dbReference type="GO" id="GO:1990984">
    <property type="term" value="F:tRNA demethylase activity"/>
    <property type="evidence" value="ECO:0007669"/>
    <property type="project" value="Ensembl"/>
</dbReference>
<dbReference type="GO" id="GO:0006631">
    <property type="term" value="P:fatty acid metabolic process"/>
    <property type="evidence" value="ECO:0007669"/>
    <property type="project" value="Ensembl"/>
</dbReference>
<dbReference type="GO" id="GO:0046872">
    <property type="term" value="F:metal ion binding"/>
    <property type="evidence" value="ECO:0007669"/>
    <property type="project" value="UniProtKB-KW"/>
</dbReference>
<evidence type="ECO:0000313" key="16">
    <source>
        <dbReference type="Proteomes" id="UP000694421"/>
    </source>
</evidence>
<dbReference type="GO" id="GO:1902445">
    <property type="term" value="P:regulation of mitochondrial membrane permeability involved in programmed necrotic cell death"/>
    <property type="evidence" value="ECO:0007669"/>
    <property type="project" value="Ensembl"/>
</dbReference>